<keyword evidence="3" id="KW-1185">Reference proteome</keyword>
<dbReference type="OrthoDB" id="10042665at2759"/>
<accession>A0A2J6PWU7</accession>
<protein>
    <submittedName>
        <fullName evidence="2">Uncharacterized protein</fullName>
    </submittedName>
</protein>
<evidence type="ECO:0000313" key="3">
    <source>
        <dbReference type="Proteomes" id="UP000235672"/>
    </source>
</evidence>
<feature type="non-terminal residue" evidence="2">
    <location>
        <position position="1"/>
    </location>
</feature>
<reference evidence="2 3" key="1">
    <citation type="submission" date="2016-05" db="EMBL/GenBank/DDBJ databases">
        <title>A degradative enzymes factory behind the ericoid mycorrhizal symbiosis.</title>
        <authorList>
            <consortium name="DOE Joint Genome Institute"/>
            <person name="Martino E."/>
            <person name="Morin E."/>
            <person name="Grelet G."/>
            <person name="Kuo A."/>
            <person name="Kohler A."/>
            <person name="Daghino S."/>
            <person name="Barry K."/>
            <person name="Choi C."/>
            <person name="Cichocki N."/>
            <person name="Clum A."/>
            <person name="Copeland A."/>
            <person name="Hainaut M."/>
            <person name="Haridas S."/>
            <person name="Labutti K."/>
            <person name="Lindquist E."/>
            <person name="Lipzen A."/>
            <person name="Khouja H.-R."/>
            <person name="Murat C."/>
            <person name="Ohm R."/>
            <person name="Olson A."/>
            <person name="Spatafora J."/>
            <person name="Veneault-Fourrey C."/>
            <person name="Henrissat B."/>
            <person name="Grigoriev I."/>
            <person name="Martin F."/>
            <person name="Perotto S."/>
        </authorList>
    </citation>
    <scope>NUCLEOTIDE SEQUENCE [LARGE SCALE GENOMIC DNA]</scope>
    <source>
        <strain evidence="2 3">UAMH 7357</strain>
    </source>
</reference>
<dbReference type="AlphaFoldDB" id="A0A2J6PWU7"/>
<organism evidence="2 3">
    <name type="scientific">Hyaloscypha hepaticicola</name>
    <dbReference type="NCBI Taxonomy" id="2082293"/>
    <lineage>
        <taxon>Eukaryota</taxon>
        <taxon>Fungi</taxon>
        <taxon>Dikarya</taxon>
        <taxon>Ascomycota</taxon>
        <taxon>Pezizomycotina</taxon>
        <taxon>Leotiomycetes</taxon>
        <taxon>Helotiales</taxon>
        <taxon>Hyaloscyphaceae</taxon>
        <taxon>Hyaloscypha</taxon>
    </lineage>
</organism>
<dbReference type="Proteomes" id="UP000235672">
    <property type="component" value="Unassembled WGS sequence"/>
</dbReference>
<gene>
    <name evidence="2" type="ORF">NA56DRAFT_577099</name>
</gene>
<evidence type="ECO:0000313" key="2">
    <source>
        <dbReference type="EMBL" id="PMD18499.1"/>
    </source>
</evidence>
<keyword evidence="1" id="KW-1133">Transmembrane helix</keyword>
<name>A0A2J6PWU7_9HELO</name>
<keyword evidence="1" id="KW-0472">Membrane</keyword>
<sequence length="49" mass="5998">NTILFLNKADIFLKSYLFNNLTYNNLIFIFLYKLKYYKGILFLITNRIK</sequence>
<proteinExistence type="predicted"/>
<dbReference type="EMBL" id="KZ613494">
    <property type="protein sequence ID" value="PMD18499.1"/>
    <property type="molecule type" value="Genomic_DNA"/>
</dbReference>
<keyword evidence="1" id="KW-0812">Transmembrane</keyword>
<evidence type="ECO:0000256" key="1">
    <source>
        <dbReference type="SAM" id="Phobius"/>
    </source>
</evidence>
<feature type="transmembrane region" description="Helical" evidence="1">
    <location>
        <begin position="16"/>
        <end position="34"/>
    </location>
</feature>